<dbReference type="Gene3D" id="3.20.20.70">
    <property type="entry name" value="Aldolase class I"/>
    <property type="match status" value="1"/>
</dbReference>
<protein>
    <recommendedName>
        <fullName evidence="3">pyridoxal 5'-phosphate synthase (glutamine hydrolyzing)</fullName>
        <ecNumber evidence="3">4.3.3.6</ecNumber>
    </recommendedName>
</protein>
<comment type="caution">
    <text evidence="9">The sequence shown here is derived from an EMBL/GenBank/DDBJ whole genome shotgun (WGS) entry which is preliminary data.</text>
</comment>
<evidence type="ECO:0000256" key="6">
    <source>
        <dbReference type="ARBA" id="ARBA00023270"/>
    </source>
</evidence>
<dbReference type="PANTHER" id="PTHR31829:SF0">
    <property type="entry name" value="PYRIDOXAL 5'-PHOSPHATE SYNTHASE SUBUNIT SNZ1-RELATED"/>
    <property type="match status" value="1"/>
</dbReference>
<evidence type="ECO:0000256" key="4">
    <source>
        <dbReference type="ARBA" id="ARBA00022898"/>
    </source>
</evidence>
<feature type="domain" description="PdxS/SNZ N-terminal" evidence="8">
    <location>
        <begin position="11"/>
        <end position="193"/>
    </location>
</feature>
<evidence type="ECO:0000256" key="1">
    <source>
        <dbReference type="ARBA" id="ARBA00004737"/>
    </source>
</evidence>
<dbReference type="InterPro" id="IPR033755">
    <property type="entry name" value="PdxS/SNZ_N"/>
</dbReference>
<keyword evidence="5" id="KW-0456">Lyase</keyword>
<comment type="pathway">
    <text evidence="1">Cofactor biosynthesis; pyridoxal 5'-phosphate biosynthesis.</text>
</comment>
<sequence length="195" mass="21287">MLEKREKNQAKKVTFMRGIERGVVAVVHTVIQAQIAERCGATGIIVVGKTFMESISDENAGVGRAADPTAVKLIMDHVMIPTFARVSIGHEVEARVMQHSCVNGIEESNLLIQVDTDKINYHDLDIPVIASIKTLDEALSRIYAGAAALTTNTQVFEAANPERRMRSIVVATENHKNHSIIESLAGDHGVNHEIV</sequence>
<dbReference type="GO" id="GO:0006520">
    <property type="term" value="P:amino acid metabolic process"/>
    <property type="evidence" value="ECO:0007669"/>
    <property type="project" value="TreeGrafter"/>
</dbReference>
<keyword evidence="4" id="KW-0663">Pyridoxal phosphate</keyword>
<proteinExistence type="inferred from homology"/>
<dbReference type="Pfam" id="PF01680">
    <property type="entry name" value="SOR_SNZ"/>
    <property type="match status" value="1"/>
</dbReference>
<comment type="similarity">
    <text evidence="2">Belongs to the PdxS/SNZ family.</text>
</comment>
<keyword evidence="10" id="KW-1185">Reference proteome</keyword>
<comment type="catalytic activity">
    <reaction evidence="7">
        <text>aldehydo-D-ribose 5-phosphate + D-glyceraldehyde 3-phosphate + L-glutamine = pyridoxal 5'-phosphate + L-glutamate + phosphate + 3 H2O + H(+)</text>
        <dbReference type="Rhea" id="RHEA:31507"/>
        <dbReference type="ChEBI" id="CHEBI:15377"/>
        <dbReference type="ChEBI" id="CHEBI:15378"/>
        <dbReference type="ChEBI" id="CHEBI:29985"/>
        <dbReference type="ChEBI" id="CHEBI:43474"/>
        <dbReference type="ChEBI" id="CHEBI:58273"/>
        <dbReference type="ChEBI" id="CHEBI:58359"/>
        <dbReference type="ChEBI" id="CHEBI:59776"/>
        <dbReference type="ChEBI" id="CHEBI:597326"/>
        <dbReference type="EC" id="4.3.3.6"/>
    </reaction>
</comment>
<dbReference type="AlphaFoldDB" id="A0A9W8LIE5"/>
<dbReference type="InterPro" id="IPR011060">
    <property type="entry name" value="RibuloseP-bd_barrel"/>
</dbReference>
<dbReference type="GO" id="GO:0042823">
    <property type="term" value="P:pyridoxal phosphate biosynthetic process"/>
    <property type="evidence" value="ECO:0007669"/>
    <property type="project" value="InterPro"/>
</dbReference>
<gene>
    <name evidence="9" type="ORF">H4R18_002967</name>
</gene>
<evidence type="ECO:0000256" key="7">
    <source>
        <dbReference type="ARBA" id="ARBA00047992"/>
    </source>
</evidence>
<evidence type="ECO:0000313" key="9">
    <source>
        <dbReference type="EMBL" id="KAJ2781289.1"/>
    </source>
</evidence>
<reference evidence="9" key="1">
    <citation type="submission" date="2022-07" db="EMBL/GenBank/DDBJ databases">
        <title>Phylogenomic reconstructions and comparative analyses of Kickxellomycotina fungi.</title>
        <authorList>
            <person name="Reynolds N.K."/>
            <person name="Stajich J.E."/>
            <person name="Barry K."/>
            <person name="Grigoriev I.V."/>
            <person name="Crous P."/>
            <person name="Smith M.E."/>
        </authorList>
    </citation>
    <scope>NUCLEOTIDE SEQUENCE</scope>
    <source>
        <strain evidence="9">NBRC 105414</strain>
    </source>
</reference>
<dbReference type="InterPro" id="IPR013785">
    <property type="entry name" value="Aldolase_TIM"/>
</dbReference>
<organism evidence="9 10">
    <name type="scientific">Coemansia javaensis</name>
    <dbReference type="NCBI Taxonomy" id="2761396"/>
    <lineage>
        <taxon>Eukaryota</taxon>
        <taxon>Fungi</taxon>
        <taxon>Fungi incertae sedis</taxon>
        <taxon>Zoopagomycota</taxon>
        <taxon>Kickxellomycotina</taxon>
        <taxon>Kickxellomycetes</taxon>
        <taxon>Kickxellales</taxon>
        <taxon>Kickxellaceae</taxon>
        <taxon>Coemansia</taxon>
    </lineage>
</organism>
<dbReference type="SUPFAM" id="SSF51366">
    <property type="entry name" value="Ribulose-phoshate binding barrel"/>
    <property type="match status" value="1"/>
</dbReference>
<keyword evidence="6" id="KW-0704">Schiff base</keyword>
<dbReference type="GO" id="GO:0036381">
    <property type="term" value="F:pyridoxal 5'-phosphate synthase (glutamine hydrolysing) activity"/>
    <property type="evidence" value="ECO:0007669"/>
    <property type="project" value="UniProtKB-EC"/>
</dbReference>
<dbReference type="InterPro" id="IPR001852">
    <property type="entry name" value="PdxS/SNZ"/>
</dbReference>
<evidence type="ECO:0000313" key="10">
    <source>
        <dbReference type="Proteomes" id="UP001140217"/>
    </source>
</evidence>
<accession>A0A9W8LIE5</accession>
<name>A0A9W8LIE5_9FUNG</name>
<dbReference type="EMBL" id="JANBUL010000109">
    <property type="protein sequence ID" value="KAJ2781289.1"/>
    <property type="molecule type" value="Genomic_DNA"/>
</dbReference>
<evidence type="ECO:0000259" key="8">
    <source>
        <dbReference type="Pfam" id="PF01680"/>
    </source>
</evidence>
<evidence type="ECO:0000256" key="2">
    <source>
        <dbReference type="ARBA" id="ARBA00007281"/>
    </source>
</evidence>
<evidence type="ECO:0000256" key="3">
    <source>
        <dbReference type="ARBA" id="ARBA00012084"/>
    </source>
</evidence>
<dbReference type="EC" id="4.3.3.6" evidence="3"/>
<dbReference type="PANTHER" id="PTHR31829">
    <property type="entry name" value="PYRIDOXAL 5'-PHOSPHATE SYNTHASE SUBUNIT SNZ1-RELATED"/>
    <property type="match status" value="1"/>
</dbReference>
<evidence type="ECO:0000256" key="5">
    <source>
        <dbReference type="ARBA" id="ARBA00023239"/>
    </source>
</evidence>
<dbReference type="Proteomes" id="UP001140217">
    <property type="component" value="Unassembled WGS sequence"/>
</dbReference>
<dbReference type="OrthoDB" id="1660966at2759"/>
<dbReference type="GO" id="GO:0008615">
    <property type="term" value="P:pyridoxine biosynthetic process"/>
    <property type="evidence" value="ECO:0007669"/>
    <property type="project" value="TreeGrafter"/>
</dbReference>